<name>A0A6M0CGB5_9FLAO</name>
<accession>A0A6M0CGB5</accession>
<dbReference type="RefSeq" id="WP_164030703.1">
    <property type="nucleotide sequence ID" value="NZ_JAABOQ010000003.1"/>
</dbReference>
<organism evidence="3 4">
    <name type="scientific">Spongiivirga citrea</name>
    <dbReference type="NCBI Taxonomy" id="1481457"/>
    <lineage>
        <taxon>Bacteria</taxon>
        <taxon>Pseudomonadati</taxon>
        <taxon>Bacteroidota</taxon>
        <taxon>Flavobacteriia</taxon>
        <taxon>Flavobacteriales</taxon>
        <taxon>Flavobacteriaceae</taxon>
        <taxon>Spongiivirga</taxon>
    </lineage>
</organism>
<keyword evidence="1" id="KW-0472">Membrane</keyword>
<gene>
    <name evidence="3" type="ORF">GWK10_06885</name>
</gene>
<dbReference type="Proteomes" id="UP000474296">
    <property type="component" value="Unassembled WGS sequence"/>
</dbReference>
<dbReference type="InterPro" id="IPR029442">
    <property type="entry name" value="GyrI-like"/>
</dbReference>
<keyword evidence="1" id="KW-1133">Transmembrane helix</keyword>
<sequence>MKKRIIALISFTIVGFLVWYLFIKPYDFLGSIKVKTFPGAINQTLKVWSNSLENSRVEFDSDLVNLTQHLSISDSSYIYKWKITPLTDSTSTIKVYVTDKSNSLINRITTPFSETAFEKTTKRTILDFNKALTSHIEGFKVSVDGNDTFKSRYCAYVSLKMKQSDKAFGMMNNYSFLNSVLIANGIELKGLPFVEVTKWDMTNDSIHYNFCYPIIKPDSLPKLNNIRFKKVEGFKAIKASYNGNYLSSDRAWYALRTYARKNKISIKNSPIEVFHNNPSTGGNELSWLAEIYMPLDEKSDN</sequence>
<keyword evidence="1" id="KW-0812">Transmembrane</keyword>
<evidence type="ECO:0000313" key="4">
    <source>
        <dbReference type="Proteomes" id="UP000474296"/>
    </source>
</evidence>
<dbReference type="AlphaFoldDB" id="A0A6M0CGB5"/>
<proteinExistence type="predicted"/>
<dbReference type="Gene3D" id="3.20.80.10">
    <property type="entry name" value="Regulatory factor, effector binding domain"/>
    <property type="match status" value="1"/>
</dbReference>
<feature type="transmembrane region" description="Helical" evidence="1">
    <location>
        <begin position="5"/>
        <end position="23"/>
    </location>
</feature>
<dbReference type="SUPFAM" id="SSF55136">
    <property type="entry name" value="Probable bacterial effector-binding domain"/>
    <property type="match status" value="1"/>
</dbReference>
<evidence type="ECO:0000313" key="3">
    <source>
        <dbReference type="EMBL" id="NER16928.1"/>
    </source>
</evidence>
<feature type="domain" description="GyrI-like small molecule binding" evidence="2">
    <location>
        <begin position="155"/>
        <end position="295"/>
    </location>
</feature>
<protein>
    <submittedName>
        <fullName evidence="3">AraC family transcriptional regulator</fullName>
    </submittedName>
</protein>
<comment type="caution">
    <text evidence="3">The sequence shown here is derived from an EMBL/GenBank/DDBJ whole genome shotgun (WGS) entry which is preliminary data.</text>
</comment>
<reference evidence="3 4" key="1">
    <citation type="submission" date="2020-01" db="EMBL/GenBank/DDBJ databases">
        <title>Spongiivirga citrea KCTC 32990T.</title>
        <authorList>
            <person name="Wang G."/>
        </authorList>
    </citation>
    <scope>NUCLEOTIDE SEQUENCE [LARGE SCALE GENOMIC DNA]</scope>
    <source>
        <strain evidence="3 4">KCTC 32990</strain>
    </source>
</reference>
<dbReference type="EMBL" id="JAABOQ010000003">
    <property type="protein sequence ID" value="NER16928.1"/>
    <property type="molecule type" value="Genomic_DNA"/>
</dbReference>
<keyword evidence="4" id="KW-1185">Reference proteome</keyword>
<dbReference type="Pfam" id="PF06445">
    <property type="entry name" value="GyrI-like"/>
    <property type="match status" value="1"/>
</dbReference>
<evidence type="ECO:0000256" key="1">
    <source>
        <dbReference type="SAM" id="Phobius"/>
    </source>
</evidence>
<dbReference type="InterPro" id="IPR011256">
    <property type="entry name" value="Reg_factor_effector_dom_sf"/>
</dbReference>
<evidence type="ECO:0000259" key="2">
    <source>
        <dbReference type="Pfam" id="PF06445"/>
    </source>
</evidence>